<name>A0ABV3B195_9ACTN</name>
<proteinExistence type="predicted"/>
<accession>A0ABV3B195</accession>
<evidence type="ECO:0000313" key="1">
    <source>
        <dbReference type="EMBL" id="MEU6803217.1"/>
    </source>
</evidence>
<organism evidence="1 2">
    <name type="scientific">Streptomyces neyagawaensis</name>
    <dbReference type="NCBI Taxonomy" id="42238"/>
    <lineage>
        <taxon>Bacteria</taxon>
        <taxon>Bacillati</taxon>
        <taxon>Actinomycetota</taxon>
        <taxon>Actinomycetes</taxon>
        <taxon>Kitasatosporales</taxon>
        <taxon>Streptomycetaceae</taxon>
        <taxon>Streptomyces</taxon>
    </lineage>
</organism>
<dbReference type="EMBL" id="JBEYXT010000086">
    <property type="protein sequence ID" value="MEU6803217.1"/>
    <property type="molecule type" value="Genomic_DNA"/>
</dbReference>
<evidence type="ECO:0000313" key="2">
    <source>
        <dbReference type="Proteomes" id="UP001551189"/>
    </source>
</evidence>
<comment type="caution">
    <text evidence="1">The sequence shown here is derived from an EMBL/GenBank/DDBJ whole genome shotgun (WGS) entry which is preliminary data.</text>
</comment>
<sequence length="121" mass="12616">MSGDGKGERGDHFQIGDIVNMHGGTGNIGMVKNQNGPGLHDQQSALRDMVRAVHVLRTRVSPEDREVLDEALGTLDEGDRAEPGAVRRALTAIAGVAAVVGDIGVPVAEAVRRVLGFLGAV</sequence>
<dbReference type="RefSeq" id="WP_359697059.1">
    <property type="nucleotide sequence ID" value="NZ_JBEYXT010000086.1"/>
</dbReference>
<keyword evidence="2" id="KW-1185">Reference proteome</keyword>
<dbReference type="Proteomes" id="UP001551189">
    <property type="component" value="Unassembled WGS sequence"/>
</dbReference>
<protein>
    <submittedName>
        <fullName evidence="1">Uncharacterized protein</fullName>
    </submittedName>
</protein>
<gene>
    <name evidence="1" type="ORF">ABZ931_19710</name>
</gene>
<reference evidence="1 2" key="1">
    <citation type="submission" date="2024-06" db="EMBL/GenBank/DDBJ databases">
        <title>The Natural Products Discovery Center: Release of the First 8490 Sequenced Strains for Exploring Actinobacteria Biosynthetic Diversity.</title>
        <authorList>
            <person name="Kalkreuter E."/>
            <person name="Kautsar S.A."/>
            <person name="Yang D."/>
            <person name="Bader C.D."/>
            <person name="Teijaro C.N."/>
            <person name="Fluegel L."/>
            <person name="Davis C.M."/>
            <person name="Simpson J.R."/>
            <person name="Lauterbach L."/>
            <person name="Steele A.D."/>
            <person name="Gui C."/>
            <person name="Meng S."/>
            <person name="Li G."/>
            <person name="Viehrig K."/>
            <person name="Ye F."/>
            <person name="Su P."/>
            <person name="Kiefer A.F."/>
            <person name="Nichols A."/>
            <person name="Cepeda A.J."/>
            <person name="Yan W."/>
            <person name="Fan B."/>
            <person name="Jiang Y."/>
            <person name="Adhikari A."/>
            <person name="Zheng C.-J."/>
            <person name="Schuster L."/>
            <person name="Cowan T.M."/>
            <person name="Smanski M.J."/>
            <person name="Chevrette M.G."/>
            <person name="De Carvalho L.P.S."/>
            <person name="Shen B."/>
        </authorList>
    </citation>
    <scope>NUCLEOTIDE SEQUENCE [LARGE SCALE GENOMIC DNA]</scope>
    <source>
        <strain evidence="1 2">NPDC046851</strain>
    </source>
</reference>